<evidence type="ECO:0000313" key="2">
    <source>
        <dbReference type="EMBL" id="ABX45142.1"/>
    </source>
</evidence>
<keyword evidence="1" id="KW-0812">Transmembrane</keyword>
<sequence>MKRIKFVIKKVLVKDIIRKKYLKKKIKSRNAWSRALKKKYIKALLQKFKRKQLRYRLQSLNYNRDGQTFMRNLYLSYINLNWNFCNFFYIYELSRLRVFFDKNIQQEDTVPKDTYVDQSFSIFGFFVNKEERILNSFNNLKLSFYSNFLIWNYKKKLGLEENYEKFLEKIVSSVHEKLKYSKVRYNTLLNYNHYKYASVFFFETIKKYQIIISKITWFFTMLIIYGMLTLKVLIPWLNQCKNNILDYYNIVVLDFYTQVNFVIKKLAHLTQLNDTLIILSKKQLSILTEKFFFNNLMLNIGCYYDVVNILIIKQLPQKFIDIVVNTDFMIKLLDILVI</sequence>
<geneLocation type="mitochondrion" evidence="2"/>
<dbReference type="EMBL" id="EU275726">
    <property type="protein sequence ID" value="ABX45142.1"/>
    <property type="molecule type" value="Genomic_DNA"/>
</dbReference>
<proteinExistence type="predicted"/>
<accession>B2XX20</accession>
<feature type="transmembrane region" description="Helical" evidence="1">
    <location>
        <begin position="215"/>
        <end position="237"/>
    </location>
</feature>
<dbReference type="AlphaFoldDB" id="B2XX20"/>
<keyword evidence="2" id="KW-0496">Mitochondrion</keyword>
<reference evidence="2" key="1">
    <citation type="journal article" date="2008" name="Mol. Biol. Evol.">
        <title>Mitochondrial genome evolution in the social amoebae.</title>
        <authorList>
            <person name="Heidel A.J."/>
            <person name="Gloeckner G."/>
        </authorList>
    </citation>
    <scope>NUCLEOTIDE SEQUENCE</scope>
    <source>
        <strain evidence="2">PN500</strain>
    </source>
</reference>
<name>B2XX20_HETPA</name>
<keyword evidence="1" id="KW-1133">Transmembrane helix</keyword>
<gene>
    <name evidence="2" type="primary">oMp05</name>
</gene>
<keyword evidence="1" id="KW-0472">Membrane</keyword>
<organism evidence="2">
    <name type="scientific">Heterostelium pallidum</name>
    <name type="common">Cellular slime mold</name>
    <name type="synonym">Polysphondylium pallidum</name>
    <dbReference type="NCBI Taxonomy" id="13642"/>
    <lineage>
        <taxon>Eukaryota</taxon>
        <taxon>Amoebozoa</taxon>
        <taxon>Evosea</taxon>
        <taxon>Eumycetozoa</taxon>
        <taxon>Dictyostelia</taxon>
        <taxon>Acytosteliales</taxon>
        <taxon>Acytosteliaceae</taxon>
        <taxon>Heterostelium</taxon>
    </lineage>
</organism>
<evidence type="ECO:0000256" key="1">
    <source>
        <dbReference type="SAM" id="Phobius"/>
    </source>
</evidence>
<protein>
    <submittedName>
        <fullName evidence="2">Mp05-like protein</fullName>
    </submittedName>
</protein>